<comment type="caution">
    <text evidence="1">The sequence shown here is derived from an EMBL/GenBank/DDBJ whole genome shotgun (WGS) entry which is preliminary data.</text>
</comment>
<evidence type="ECO:0000313" key="1">
    <source>
        <dbReference type="EMBL" id="KAJ9092726.1"/>
    </source>
</evidence>
<name>A0ACC2V228_9TREE</name>
<proteinExistence type="predicted"/>
<sequence length="511" mass="54596">MSSPLHKPVVEAPNVTTTREVGHAQAFDLHPTPSKDAHIAAGPPRQEEPLVSINEGMSTSSLPQVDGGRQAWAYLLCATILETLVWGLPLSYGVFLDYYEKVFDHATPILQQVGVVSTGIMYLFNPPLALYLSNHPHSRPRSMWFGIVLVASGLCGAAFASQAWILILSQGVLYALGGICLYCPVTAYMFEWWQQRRGLASGILFSGTGLGGLVVPFIAKALLQSYGRKTTCLSFAIAYTILLSCAVPFIKPRLPLPRRQKATGSMPMRLLSHRKRLDSDPSQVGAVVERPMNKWKCFKSSAFWLLFCGVLLQGLGGFVPGTYLPSFATAIHLDAPVGTLSIALMNLARIPGQILFGHLSDRVSARKLIIVMALASSVSVYAIWGSVASVNGQGNSEPRGSGTAGLLIFSILFGAFAGRPLSITTFTENDPAMPQILYAFFSFARGVGKSQCRSNIASGPISTALLNMSSELSGKAKAAYGVQGYGALIIFSGGALLASGVGAGYKGIKRD</sequence>
<organism evidence="1 2">
    <name type="scientific">Naganishia adeliensis</name>
    <dbReference type="NCBI Taxonomy" id="92952"/>
    <lineage>
        <taxon>Eukaryota</taxon>
        <taxon>Fungi</taxon>
        <taxon>Dikarya</taxon>
        <taxon>Basidiomycota</taxon>
        <taxon>Agaricomycotina</taxon>
        <taxon>Tremellomycetes</taxon>
        <taxon>Filobasidiales</taxon>
        <taxon>Filobasidiaceae</taxon>
        <taxon>Naganishia</taxon>
    </lineage>
</organism>
<dbReference type="Proteomes" id="UP001230649">
    <property type="component" value="Unassembled WGS sequence"/>
</dbReference>
<accession>A0ACC2V228</accession>
<reference evidence="1" key="1">
    <citation type="submission" date="2023-04" db="EMBL/GenBank/DDBJ databases">
        <title>Draft Genome sequencing of Naganishia species isolated from polar environments using Oxford Nanopore Technology.</title>
        <authorList>
            <person name="Leo P."/>
            <person name="Venkateswaran K."/>
        </authorList>
    </citation>
    <scope>NUCLEOTIDE SEQUENCE</scope>
    <source>
        <strain evidence="1">MNA-CCFEE 5262</strain>
    </source>
</reference>
<dbReference type="EMBL" id="JASBWS010000167">
    <property type="protein sequence ID" value="KAJ9092726.1"/>
    <property type="molecule type" value="Genomic_DNA"/>
</dbReference>
<protein>
    <submittedName>
        <fullName evidence="1">Uncharacterized protein</fullName>
    </submittedName>
</protein>
<gene>
    <name evidence="1" type="ORF">QFC20_007282</name>
</gene>
<evidence type="ECO:0000313" key="2">
    <source>
        <dbReference type="Proteomes" id="UP001230649"/>
    </source>
</evidence>
<keyword evidence="2" id="KW-1185">Reference proteome</keyword>